<comment type="caution">
    <text evidence="3">The sequence shown here is derived from an EMBL/GenBank/DDBJ whole genome shotgun (WGS) entry which is preliminary data.</text>
</comment>
<organism evidence="3 4">
    <name type="scientific">Candidatus Amesbacteria bacterium GW2011_GWA2_47_11</name>
    <dbReference type="NCBI Taxonomy" id="1618357"/>
    <lineage>
        <taxon>Bacteria</taxon>
        <taxon>Candidatus Amesiibacteriota</taxon>
    </lineage>
</organism>
<accession>A0A0G1UBC2</accession>
<name>A0A0G1UBC2_9BACT</name>
<evidence type="ECO:0000313" key="4">
    <source>
        <dbReference type="Proteomes" id="UP000034607"/>
    </source>
</evidence>
<evidence type="ECO:0000313" key="3">
    <source>
        <dbReference type="EMBL" id="KKU54975.1"/>
    </source>
</evidence>
<keyword evidence="1" id="KW-0328">Glycosyltransferase</keyword>
<gene>
    <name evidence="3" type="ORF">UX78_C0029G0002</name>
</gene>
<dbReference type="Pfam" id="PF03808">
    <property type="entry name" value="Glyco_tran_WecG"/>
    <property type="match status" value="1"/>
</dbReference>
<proteinExistence type="predicted"/>
<protein>
    <submittedName>
        <fullName evidence="3">Glycosyl transferase, WecB/TagA/CpsF family</fullName>
    </submittedName>
</protein>
<evidence type="ECO:0000256" key="2">
    <source>
        <dbReference type="ARBA" id="ARBA00022679"/>
    </source>
</evidence>
<dbReference type="Proteomes" id="UP000034607">
    <property type="component" value="Unassembled WGS sequence"/>
</dbReference>
<dbReference type="AlphaFoldDB" id="A0A0G1UBC2"/>
<dbReference type="InterPro" id="IPR004629">
    <property type="entry name" value="WecG_TagA_CpsF"/>
</dbReference>
<reference evidence="3 4" key="1">
    <citation type="journal article" date="2015" name="Nature">
        <title>rRNA introns, odd ribosomes, and small enigmatic genomes across a large radiation of phyla.</title>
        <authorList>
            <person name="Brown C.T."/>
            <person name="Hug L.A."/>
            <person name="Thomas B.C."/>
            <person name="Sharon I."/>
            <person name="Castelle C.J."/>
            <person name="Singh A."/>
            <person name="Wilkins M.J."/>
            <person name="Williams K.H."/>
            <person name="Banfield J.F."/>
        </authorList>
    </citation>
    <scope>NUCLEOTIDE SEQUENCE [LARGE SCALE GENOMIC DNA]</scope>
</reference>
<dbReference type="PANTHER" id="PTHR34136:SF1">
    <property type="entry name" value="UDP-N-ACETYL-D-MANNOSAMINURONIC ACID TRANSFERASE"/>
    <property type="match status" value="1"/>
</dbReference>
<sequence>MKREEKVSEADKNVTALKTVNILGVGVVSSNKEQVINILSREINKRDLTRPFFVVTVNPEFVMEAQRDGEFKRILNKADLALPDGAGLKLASREMTEIIPGRKVVEELLNKKIKVFYLGGEYGVAKVMAQKFGGEWDEGEKNIKAGEKETQRIVSKINKYQPDLLLVAYGAPWQEKWIWRHREEIKAKVVIGVGGTFDSMAGRVKLPPKWVEKMGWEWLWRLKQEPWRWRRQLNLIKFVWRVLVK</sequence>
<keyword evidence="2 3" id="KW-0808">Transferase</keyword>
<dbReference type="EMBL" id="LCNM01000029">
    <property type="protein sequence ID" value="KKU54975.1"/>
    <property type="molecule type" value="Genomic_DNA"/>
</dbReference>
<evidence type="ECO:0000256" key="1">
    <source>
        <dbReference type="ARBA" id="ARBA00022676"/>
    </source>
</evidence>
<dbReference type="CDD" id="cd06533">
    <property type="entry name" value="Glyco_transf_WecG_TagA"/>
    <property type="match status" value="1"/>
</dbReference>
<dbReference type="NCBIfam" id="TIGR00696">
    <property type="entry name" value="wecG_tagA_cpsF"/>
    <property type="match status" value="1"/>
</dbReference>
<dbReference type="GO" id="GO:0016758">
    <property type="term" value="F:hexosyltransferase activity"/>
    <property type="evidence" value="ECO:0007669"/>
    <property type="project" value="TreeGrafter"/>
</dbReference>
<dbReference type="PANTHER" id="PTHR34136">
    <property type="match status" value="1"/>
</dbReference>